<evidence type="ECO:0000313" key="2">
    <source>
        <dbReference type="EMBL" id="CBI07361.1"/>
    </source>
</evidence>
<protein>
    <submittedName>
        <fullName evidence="2">Uncharacterized protein</fullName>
    </submittedName>
</protein>
<accession>E6QJE5</accession>
<evidence type="ECO:0000256" key="1">
    <source>
        <dbReference type="SAM" id="MobiDB-lite"/>
    </source>
</evidence>
<reference evidence="2" key="1">
    <citation type="submission" date="2009-10" db="EMBL/GenBank/DDBJ databases">
        <title>Diversity of trophic interactions inside an arsenic-rich microbial ecosystem.</title>
        <authorList>
            <person name="Bertin P.N."/>
            <person name="Heinrich-Salmeron A."/>
            <person name="Pelletier E."/>
            <person name="Goulhen-Chollet F."/>
            <person name="Arsene-Ploetze F."/>
            <person name="Gallien S."/>
            <person name="Calteau A."/>
            <person name="Vallenet D."/>
            <person name="Casiot C."/>
            <person name="Chane-Woon-Ming B."/>
            <person name="Giloteaux L."/>
            <person name="Barakat M."/>
            <person name="Bonnefoy V."/>
            <person name="Bruneel O."/>
            <person name="Chandler M."/>
            <person name="Cleiss J."/>
            <person name="Duran R."/>
            <person name="Elbaz-Poulichet F."/>
            <person name="Fonknechten N."/>
            <person name="Lauga B."/>
            <person name="Mornico D."/>
            <person name="Ortet P."/>
            <person name="Schaeffer C."/>
            <person name="Siguier P."/>
            <person name="Alexander Thil Smith A."/>
            <person name="Van Dorsselaer A."/>
            <person name="Weissenbach J."/>
            <person name="Medigue C."/>
            <person name="Le Paslier D."/>
        </authorList>
    </citation>
    <scope>NUCLEOTIDE SEQUENCE</scope>
</reference>
<dbReference type="EMBL" id="CABQ01000087">
    <property type="protein sequence ID" value="CBI07361.1"/>
    <property type="molecule type" value="Genomic_DNA"/>
</dbReference>
<comment type="caution">
    <text evidence="2">The sequence shown here is derived from an EMBL/GenBank/DDBJ whole genome shotgun (WGS) entry which is preliminary data.</text>
</comment>
<dbReference type="AlphaFoldDB" id="E6QJE5"/>
<feature type="region of interest" description="Disordered" evidence="1">
    <location>
        <begin position="71"/>
        <end position="97"/>
    </location>
</feature>
<sequence length="97" mass="11449">MFFRKSKDQTRLRAIESVMRFSGGSVFKRIDENRELLELLQRKAPEFLQKNSWVALWIESHDEFFTELAKAAQMQPPPGHEPRPFPVPVLHMNRKQA</sequence>
<gene>
    <name evidence="2" type="ORF">CARN6_0693</name>
</gene>
<proteinExistence type="predicted"/>
<organism evidence="2">
    <name type="scientific">mine drainage metagenome</name>
    <dbReference type="NCBI Taxonomy" id="410659"/>
    <lineage>
        <taxon>unclassified sequences</taxon>
        <taxon>metagenomes</taxon>
        <taxon>ecological metagenomes</taxon>
    </lineage>
</organism>
<name>E6QJE5_9ZZZZ</name>
<feature type="compositionally biased region" description="Pro residues" evidence="1">
    <location>
        <begin position="75"/>
        <end position="87"/>
    </location>
</feature>